<dbReference type="PANTHER" id="PTHR43818:SF11">
    <property type="entry name" value="BCDNA.GH03377"/>
    <property type="match status" value="1"/>
</dbReference>
<dbReference type="InterPro" id="IPR000683">
    <property type="entry name" value="Gfo/Idh/MocA-like_OxRdtase_N"/>
</dbReference>
<evidence type="ECO:0000256" key="1">
    <source>
        <dbReference type="ARBA" id="ARBA00023002"/>
    </source>
</evidence>
<proteinExistence type="predicted"/>
<feature type="domain" description="Gfo/Idh/MocA-like oxidoreductase N-terminal" evidence="2">
    <location>
        <begin position="12"/>
        <end position="127"/>
    </location>
</feature>
<evidence type="ECO:0000313" key="3">
    <source>
        <dbReference type="EMBL" id="CAB4572230.1"/>
    </source>
</evidence>
<keyword evidence="1" id="KW-0560">Oxidoreductase</keyword>
<dbReference type="Gene3D" id="3.40.50.720">
    <property type="entry name" value="NAD(P)-binding Rossmann-like Domain"/>
    <property type="match status" value="1"/>
</dbReference>
<dbReference type="Pfam" id="PF01408">
    <property type="entry name" value="GFO_IDH_MocA"/>
    <property type="match status" value="1"/>
</dbReference>
<dbReference type="EMBL" id="CAEZSR010000102">
    <property type="protein sequence ID" value="CAB4572230.1"/>
    <property type="molecule type" value="Genomic_DNA"/>
</dbReference>
<accession>A0A6J6E6N3</accession>
<dbReference type="InterPro" id="IPR036291">
    <property type="entry name" value="NAD(P)-bd_dom_sf"/>
</dbReference>
<sequence>MSTMTTTSAAPIRIGLVGAGPWGHLFTGPMLADSPDATFVGVWARRREAAADLAAVHDVEAFADLDELIDACDGLTFSLPPDVQADLAARAAAKGKAVLLDKPVGLHTAQAEELAAALDAAGVVSQVILTNRYYDSMRAFLAAAQGFDSYGGRASFFGNGCVPGTYFATPWRLEQGGLLDLGPHVLDGLDAALGHIEEIRATGDPQRIVLLECRHAGGRISQAALSATSNQHGGLAVEVHGLDGRHRFDAAAFSEAEMVAEVRTAQRRIVAEFAQCIRTGTRHELDIHRGVHLQRLIDAAAAQLAR</sequence>
<dbReference type="Gene3D" id="3.30.360.10">
    <property type="entry name" value="Dihydrodipicolinate Reductase, domain 2"/>
    <property type="match status" value="1"/>
</dbReference>
<dbReference type="SUPFAM" id="SSF55347">
    <property type="entry name" value="Glyceraldehyde-3-phosphate dehydrogenase-like, C-terminal domain"/>
    <property type="match status" value="1"/>
</dbReference>
<dbReference type="GO" id="GO:0016491">
    <property type="term" value="F:oxidoreductase activity"/>
    <property type="evidence" value="ECO:0007669"/>
    <property type="project" value="UniProtKB-KW"/>
</dbReference>
<name>A0A6J6E6N3_9ZZZZ</name>
<dbReference type="PANTHER" id="PTHR43818">
    <property type="entry name" value="BCDNA.GH03377"/>
    <property type="match status" value="1"/>
</dbReference>
<reference evidence="3" key="1">
    <citation type="submission" date="2020-05" db="EMBL/GenBank/DDBJ databases">
        <authorList>
            <person name="Chiriac C."/>
            <person name="Salcher M."/>
            <person name="Ghai R."/>
            <person name="Kavagutti S V."/>
        </authorList>
    </citation>
    <scope>NUCLEOTIDE SEQUENCE</scope>
</reference>
<dbReference type="SUPFAM" id="SSF51735">
    <property type="entry name" value="NAD(P)-binding Rossmann-fold domains"/>
    <property type="match status" value="1"/>
</dbReference>
<evidence type="ECO:0000259" key="2">
    <source>
        <dbReference type="Pfam" id="PF01408"/>
    </source>
</evidence>
<gene>
    <name evidence="3" type="ORF">UFOPK1493_02475</name>
</gene>
<dbReference type="GO" id="GO:0000166">
    <property type="term" value="F:nucleotide binding"/>
    <property type="evidence" value="ECO:0007669"/>
    <property type="project" value="InterPro"/>
</dbReference>
<dbReference type="AlphaFoldDB" id="A0A6J6E6N3"/>
<organism evidence="3">
    <name type="scientific">freshwater metagenome</name>
    <dbReference type="NCBI Taxonomy" id="449393"/>
    <lineage>
        <taxon>unclassified sequences</taxon>
        <taxon>metagenomes</taxon>
        <taxon>ecological metagenomes</taxon>
    </lineage>
</organism>
<protein>
    <submittedName>
        <fullName evidence="3">Unannotated protein</fullName>
    </submittedName>
</protein>
<dbReference type="InterPro" id="IPR050463">
    <property type="entry name" value="Gfo/Idh/MocA_oxidrdct_glycsds"/>
</dbReference>